<dbReference type="EMBL" id="CAAALY010040269">
    <property type="protein sequence ID" value="VEL19140.1"/>
    <property type="molecule type" value="Genomic_DNA"/>
</dbReference>
<protein>
    <submittedName>
        <fullName evidence="1">Uncharacterized protein</fullName>
    </submittedName>
</protein>
<accession>A0A3S5FDJ0</accession>
<reference evidence="1" key="1">
    <citation type="submission" date="2018-11" db="EMBL/GenBank/DDBJ databases">
        <authorList>
            <consortium name="Pathogen Informatics"/>
        </authorList>
    </citation>
    <scope>NUCLEOTIDE SEQUENCE</scope>
</reference>
<gene>
    <name evidence="1" type="ORF">PXEA_LOCUS12580</name>
</gene>
<comment type="caution">
    <text evidence="1">The sequence shown here is derived from an EMBL/GenBank/DDBJ whole genome shotgun (WGS) entry which is preliminary data.</text>
</comment>
<organism evidence="1 2">
    <name type="scientific">Protopolystoma xenopodis</name>
    <dbReference type="NCBI Taxonomy" id="117903"/>
    <lineage>
        <taxon>Eukaryota</taxon>
        <taxon>Metazoa</taxon>
        <taxon>Spiralia</taxon>
        <taxon>Lophotrochozoa</taxon>
        <taxon>Platyhelminthes</taxon>
        <taxon>Monogenea</taxon>
        <taxon>Polyopisthocotylea</taxon>
        <taxon>Polystomatidea</taxon>
        <taxon>Polystomatidae</taxon>
        <taxon>Protopolystoma</taxon>
    </lineage>
</organism>
<dbReference type="AlphaFoldDB" id="A0A3S5FDJ0"/>
<proteinExistence type="predicted"/>
<name>A0A3S5FDJ0_9PLAT</name>
<dbReference type="Proteomes" id="UP000784294">
    <property type="component" value="Unassembled WGS sequence"/>
</dbReference>
<evidence type="ECO:0000313" key="2">
    <source>
        <dbReference type="Proteomes" id="UP000784294"/>
    </source>
</evidence>
<evidence type="ECO:0000313" key="1">
    <source>
        <dbReference type="EMBL" id="VEL19140.1"/>
    </source>
</evidence>
<feature type="non-terminal residue" evidence="1">
    <location>
        <position position="1"/>
    </location>
</feature>
<keyword evidence="2" id="KW-1185">Reference proteome</keyword>
<sequence length="135" mass="13491">DSTIELPINGSRRLEPVRSNTSNVGAEDTVQSPCSLIFSILPPTSGQGNLHNNPTTAIGSSKTTSAVMIGSNVGIGLGVGSMIAASSCKLEGAAGQIVSGVKIASSPTIATNVGQMAFIPPQNAMATAVSLATPR</sequence>